<reference evidence="4" key="2">
    <citation type="journal article" date="2023" name="Science">
        <title>Genomic signatures of disease resistance in endangered staghorn corals.</title>
        <authorList>
            <person name="Vollmer S.V."/>
            <person name="Selwyn J.D."/>
            <person name="Despard B.A."/>
            <person name="Roesel C.L."/>
        </authorList>
    </citation>
    <scope>NUCLEOTIDE SEQUENCE</scope>
    <source>
        <strain evidence="4">K2</strain>
    </source>
</reference>
<keyword evidence="2" id="KW-0677">Repeat</keyword>
<evidence type="ECO:0000256" key="1">
    <source>
        <dbReference type="ARBA" id="ARBA00022574"/>
    </source>
</evidence>
<dbReference type="PROSITE" id="PS00678">
    <property type="entry name" value="WD_REPEATS_1"/>
    <property type="match status" value="1"/>
</dbReference>
<dbReference type="CDD" id="cd00200">
    <property type="entry name" value="WD40"/>
    <property type="match status" value="1"/>
</dbReference>
<gene>
    <name evidence="4" type="ORF">P5673_016896</name>
</gene>
<dbReference type="AlphaFoldDB" id="A0AAD9QFV4"/>
<dbReference type="Gene3D" id="2.130.10.10">
    <property type="entry name" value="YVTN repeat-like/Quinoprotein amine dehydrogenase"/>
    <property type="match status" value="4"/>
</dbReference>
<dbReference type="InterPro" id="IPR019775">
    <property type="entry name" value="WD40_repeat_CS"/>
</dbReference>
<organism evidence="4 5">
    <name type="scientific">Acropora cervicornis</name>
    <name type="common">Staghorn coral</name>
    <dbReference type="NCBI Taxonomy" id="6130"/>
    <lineage>
        <taxon>Eukaryota</taxon>
        <taxon>Metazoa</taxon>
        <taxon>Cnidaria</taxon>
        <taxon>Anthozoa</taxon>
        <taxon>Hexacorallia</taxon>
        <taxon>Scleractinia</taxon>
        <taxon>Astrocoeniina</taxon>
        <taxon>Acroporidae</taxon>
        <taxon>Acropora</taxon>
    </lineage>
</organism>
<feature type="repeat" description="WD" evidence="3">
    <location>
        <begin position="112"/>
        <end position="151"/>
    </location>
</feature>
<feature type="repeat" description="WD" evidence="3">
    <location>
        <begin position="30"/>
        <end position="71"/>
    </location>
</feature>
<dbReference type="PANTHER" id="PTHR44489">
    <property type="match status" value="1"/>
</dbReference>
<dbReference type="PANTHER" id="PTHR44489:SF11">
    <property type="entry name" value="WD REPEAT DOMAIN 86"/>
    <property type="match status" value="1"/>
</dbReference>
<dbReference type="EMBL" id="JARQWQ010000036">
    <property type="protein sequence ID" value="KAK2560534.1"/>
    <property type="molecule type" value="Genomic_DNA"/>
</dbReference>
<dbReference type="PROSITE" id="PS50082">
    <property type="entry name" value="WD_REPEATS_2"/>
    <property type="match status" value="5"/>
</dbReference>
<accession>A0AAD9QFV4</accession>
<dbReference type="InterPro" id="IPR001680">
    <property type="entry name" value="WD40_rpt"/>
</dbReference>
<evidence type="ECO:0000256" key="2">
    <source>
        <dbReference type="ARBA" id="ARBA00022737"/>
    </source>
</evidence>
<dbReference type="Pfam" id="PF00400">
    <property type="entry name" value="WD40"/>
    <property type="match status" value="7"/>
</dbReference>
<feature type="repeat" description="WD" evidence="3">
    <location>
        <begin position="72"/>
        <end position="111"/>
    </location>
</feature>
<keyword evidence="5" id="KW-1185">Reference proteome</keyword>
<feature type="repeat" description="WD" evidence="3">
    <location>
        <begin position="213"/>
        <end position="254"/>
    </location>
</feature>
<dbReference type="SUPFAM" id="SSF50978">
    <property type="entry name" value="WD40 repeat-like"/>
    <property type="match status" value="1"/>
</dbReference>
<dbReference type="PROSITE" id="PS50294">
    <property type="entry name" value="WD_REPEATS_REGION"/>
    <property type="match status" value="3"/>
</dbReference>
<evidence type="ECO:0000256" key="3">
    <source>
        <dbReference type="PROSITE-ProRule" id="PRU00221"/>
    </source>
</evidence>
<dbReference type="InterPro" id="IPR015943">
    <property type="entry name" value="WD40/YVTN_repeat-like_dom_sf"/>
</dbReference>
<reference evidence="4" key="1">
    <citation type="journal article" date="2023" name="G3 (Bethesda)">
        <title>Whole genome assembly and annotation of the endangered Caribbean coral Acropora cervicornis.</title>
        <authorList>
            <person name="Selwyn J.D."/>
            <person name="Vollmer S.V."/>
        </authorList>
    </citation>
    <scope>NUCLEOTIDE SEQUENCE</scope>
    <source>
        <strain evidence="4">K2</strain>
    </source>
</reference>
<evidence type="ECO:0000313" key="5">
    <source>
        <dbReference type="Proteomes" id="UP001249851"/>
    </source>
</evidence>
<dbReference type="InterPro" id="IPR036322">
    <property type="entry name" value="WD40_repeat_dom_sf"/>
</dbReference>
<dbReference type="InterPro" id="IPR020472">
    <property type="entry name" value="WD40_PAC1"/>
</dbReference>
<dbReference type="SMART" id="SM00320">
    <property type="entry name" value="WD40"/>
    <property type="match status" value="8"/>
</dbReference>
<evidence type="ECO:0000313" key="4">
    <source>
        <dbReference type="EMBL" id="KAK2560534.1"/>
    </source>
</evidence>
<name>A0AAD9QFV4_ACRCE</name>
<feature type="repeat" description="WD" evidence="3">
    <location>
        <begin position="334"/>
        <end position="364"/>
    </location>
</feature>
<dbReference type="Proteomes" id="UP001249851">
    <property type="component" value="Unassembled WGS sequence"/>
</dbReference>
<dbReference type="PRINTS" id="PR00320">
    <property type="entry name" value="GPROTEINBRPT"/>
</dbReference>
<protein>
    <submittedName>
        <fullName evidence="4">WD repeat-containing protein 86</fullName>
    </submittedName>
</protein>
<keyword evidence="1 3" id="KW-0853">WD repeat</keyword>
<comment type="caution">
    <text evidence="4">The sequence shown here is derived from an EMBL/GenBank/DDBJ whole genome shotgun (WGS) entry which is preliminary data.</text>
</comment>
<sequence length="386" mass="41943">MGSGISKKHSEKPVAAAPKKKGKTFQLKCLQGHEGAINAICLSPDGNTIITVSEDKTGILWDTKTEEFVEALTGHTKYITSVCVWERYVFTSSADATIRKWNLESGSCVKEMKGHIKAVNRVICSGNFIFSSSYDRTVMCWRAETGERLKTFVGHKSSVISLLVVSESSYHGGGGGAFAPVDIEDNHDTLISGSADGTAKSWAMNSNDCIVTYKGHTEAVMCLAVDGKGKTLFSGSADHTIRSWDILTGTPVRSFKGHQGSIIQIQVVNKMLYSSSSDGTAKCWVIEFGDCTRTYKGFKSSVTQMHFQDGILFTSGDKFVKAFDAKSGTSKRIFSGHTASVGCLMVSSGRLYTGSCDNTLRIWDATKLRDDEDDIYSNGKENGVKK</sequence>
<proteinExistence type="predicted"/>
<dbReference type="InterPro" id="IPR044715">
    <property type="entry name" value="WDR86-like"/>
</dbReference>